<evidence type="ECO:0000259" key="1">
    <source>
        <dbReference type="Pfam" id="PF24079"/>
    </source>
</evidence>
<dbReference type="Pfam" id="PF24079">
    <property type="entry name" value="UBR4"/>
    <property type="match status" value="1"/>
</dbReference>
<feature type="domain" description="E3 ubiquitin-protein ligase UBR4-like" evidence="1">
    <location>
        <begin position="117"/>
        <end position="169"/>
    </location>
</feature>
<dbReference type="PANTHER" id="PTHR21725:SF1">
    <property type="entry name" value="E3 UBIQUITIN-PROTEIN LIGASE UBR4"/>
    <property type="match status" value="1"/>
</dbReference>
<dbReference type="InterPro" id="IPR045189">
    <property type="entry name" value="UBR4-like"/>
</dbReference>
<protein>
    <recommendedName>
        <fullName evidence="1">E3 ubiquitin-protein ligase UBR4-like domain-containing protein</fullName>
    </recommendedName>
</protein>
<organism evidence="2 3">
    <name type="scientific">Vitis vinifera</name>
    <name type="common">Grape</name>
    <dbReference type="NCBI Taxonomy" id="29760"/>
    <lineage>
        <taxon>Eukaryota</taxon>
        <taxon>Viridiplantae</taxon>
        <taxon>Streptophyta</taxon>
        <taxon>Embryophyta</taxon>
        <taxon>Tracheophyta</taxon>
        <taxon>Spermatophyta</taxon>
        <taxon>Magnoliopsida</taxon>
        <taxon>eudicotyledons</taxon>
        <taxon>Gunneridae</taxon>
        <taxon>Pentapetalae</taxon>
        <taxon>rosids</taxon>
        <taxon>Vitales</taxon>
        <taxon>Vitaceae</taxon>
        <taxon>Viteae</taxon>
        <taxon>Vitis</taxon>
    </lineage>
</organism>
<name>A0ABY9DZL7_VITVI</name>
<dbReference type="EMBL" id="CP126666">
    <property type="protein sequence ID" value="WKA11911.1"/>
    <property type="molecule type" value="Genomic_DNA"/>
</dbReference>
<proteinExistence type="predicted"/>
<sequence length="172" mass="18914">MDSTNRERLTSQAVQGIWIVLLSHPASDVGCEISREGGTSVGQNSGCETSGEGYFLPDGGFSESHVLQPNGLSENHVSGSKAAIGVRHLEEYSERGVLFAARDYQALRLGIWGGWLMENDDDMKRRLETMESESESVCMRYQQLLGFKKSLLGIVANIGENEIDSQQKDSIK</sequence>
<evidence type="ECO:0000313" key="2">
    <source>
        <dbReference type="EMBL" id="WKA11911.1"/>
    </source>
</evidence>
<accession>A0ABY9DZL7</accession>
<dbReference type="Proteomes" id="UP001227230">
    <property type="component" value="Chromosome 19"/>
</dbReference>
<gene>
    <name evidence="2" type="ORF">VitviT2T_029362</name>
</gene>
<keyword evidence="3" id="KW-1185">Reference proteome</keyword>
<evidence type="ECO:0000313" key="3">
    <source>
        <dbReference type="Proteomes" id="UP001227230"/>
    </source>
</evidence>
<dbReference type="PANTHER" id="PTHR21725">
    <property type="entry name" value="E3 UBIQUITIN-PROTEIN LIGASE UBR4"/>
    <property type="match status" value="1"/>
</dbReference>
<dbReference type="InterPro" id="IPR056530">
    <property type="entry name" value="UBR4-like_dom"/>
</dbReference>
<reference evidence="2 3" key="1">
    <citation type="journal article" date="2023" name="Hortic Res">
        <title>The complete reference genome for grapevine (Vitis vinifera L.) genetics and breeding.</title>
        <authorList>
            <person name="Shi X."/>
            <person name="Cao S."/>
            <person name="Wang X."/>
            <person name="Huang S."/>
            <person name="Wang Y."/>
            <person name="Liu Z."/>
            <person name="Liu W."/>
            <person name="Leng X."/>
            <person name="Peng Y."/>
            <person name="Wang N."/>
            <person name="Wang Y."/>
            <person name="Ma Z."/>
            <person name="Xu X."/>
            <person name="Zhang F."/>
            <person name="Xue H."/>
            <person name="Zhong H."/>
            <person name="Wang Y."/>
            <person name="Zhang K."/>
            <person name="Velt A."/>
            <person name="Avia K."/>
            <person name="Holtgrawe D."/>
            <person name="Grimplet J."/>
            <person name="Matus J.T."/>
            <person name="Ware D."/>
            <person name="Wu X."/>
            <person name="Wang H."/>
            <person name="Liu C."/>
            <person name="Fang Y."/>
            <person name="Rustenholz C."/>
            <person name="Cheng Z."/>
            <person name="Xiao H."/>
            <person name="Zhou Y."/>
        </authorList>
    </citation>
    <scope>NUCLEOTIDE SEQUENCE [LARGE SCALE GENOMIC DNA]</scope>
    <source>
        <strain evidence="3">cv. Pinot noir / PN40024</strain>
        <tissue evidence="2">Leaf</tissue>
    </source>
</reference>